<sequence length="596" mass="71134">MNMVVQEKLPPLTREGFGYSSASPFRLNEDKRRKETVMKDCQEDIFFNNNWPNPVQRRHNSPRRKIYSDDSEEKRNTLLAGSEMDSIFPLKPGCHRMPFNPSDCQADHDYFIQKDKNSLDCLKEHSQHSKPTRNRRQDKYDQCKLEHFDSDSNDLPRERGGYHISHKGRLYENEIQLTKEIRKNEILLQEKLLKAAERMRQVQLRNAFEDKVKEKQRNKERAENRLLYAEKGNWDWESTRHRALRGRRHEGQEEGFNNLVREKDGKERQENRVKETHATQKEKSKKGIEREDRGRNTHRTTKTVEKEWDHFEEMTRHTQERARTERDETRRQRAVQRRINEMREWEQRAWQEKEIVRAYDGEKRRRERVKLKNDVDIGDEDQQWNITDKFALNSHIKGKSVSNHDKRNVLIKEHFVHQYSHRAAEEIPLKQPLPEAGPSTQNGKRLLQEQLSQESNPDADFQLVRCEVCNRKFKEDRLEKHISICQKTQKPKRQVYNSSQYRAKGTELEEFMKTNGRSKAPERKKSNWRQKHEAFVRNIRQARGPAVGGFKPSEDLNPDYVACPHCSRRFAPGPAERHIPKCQYIKSRPPAPRQRQ</sequence>
<dbReference type="Proteomes" id="UP001274896">
    <property type="component" value="Unassembled WGS sequence"/>
</dbReference>
<evidence type="ECO:0000313" key="11">
    <source>
        <dbReference type="Proteomes" id="UP001274896"/>
    </source>
</evidence>
<dbReference type="InterPro" id="IPR049899">
    <property type="entry name" value="Znf_C2HC_C3H"/>
</dbReference>
<feature type="coiled-coil region" evidence="7">
    <location>
        <begin position="205"/>
        <end position="232"/>
    </location>
</feature>
<keyword evidence="5 7" id="KW-0175">Coiled coil</keyword>
<reference evidence="10" key="1">
    <citation type="submission" date="2023-06" db="EMBL/GenBank/DDBJ databases">
        <title>Male Hemibagrus guttatus genome.</title>
        <authorList>
            <person name="Bian C."/>
        </authorList>
    </citation>
    <scope>NUCLEOTIDE SEQUENCE</scope>
    <source>
        <strain evidence="10">Male_cb2023</strain>
        <tissue evidence="10">Muscle</tissue>
    </source>
</reference>
<keyword evidence="11" id="KW-1185">Reference proteome</keyword>
<evidence type="ECO:0000256" key="1">
    <source>
        <dbReference type="ARBA" id="ARBA00010843"/>
    </source>
</evidence>
<comment type="caution">
    <text evidence="10">The sequence shown here is derived from an EMBL/GenBank/DDBJ whole genome shotgun (WGS) entry which is preliminary data.</text>
</comment>
<evidence type="ECO:0000256" key="3">
    <source>
        <dbReference type="ARBA" id="ARBA00022771"/>
    </source>
</evidence>
<evidence type="ECO:0000256" key="4">
    <source>
        <dbReference type="ARBA" id="ARBA00022833"/>
    </source>
</evidence>
<dbReference type="Pfam" id="PF13913">
    <property type="entry name" value="zf-C2HC_2"/>
    <property type="match status" value="2"/>
</dbReference>
<evidence type="ECO:0000256" key="5">
    <source>
        <dbReference type="ARBA" id="ARBA00023054"/>
    </source>
</evidence>
<feature type="region of interest" description="Disordered" evidence="8">
    <location>
        <begin position="51"/>
        <end position="72"/>
    </location>
</feature>
<organism evidence="10 11">
    <name type="scientific">Hemibagrus guttatus</name>
    <dbReference type="NCBI Taxonomy" id="175788"/>
    <lineage>
        <taxon>Eukaryota</taxon>
        <taxon>Metazoa</taxon>
        <taxon>Chordata</taxon>
        <taxon>Craniata</taxon>
        <taxon>Vertebrata</taxon>
        <taxon>Euteleostomi</taxon>
        <taxon>Actinopterygii</taxon>
        <taxon>Neopterygii</taxon>
        <taxon>Teleostei</taxon>
        <taxon>Ostariophysi</taxon>
        <taxon>Siluriformes</taxon>
        <taxon>Bagridae</taxon>
        <taxon>Hemibagrus</taxon>
    </lineage>
</organism>
<accession>A0AAE0V4L4</accession>
<dbReference type="EMBL" id="JAUCMX010000008">
    <property type="protein sequence ID" value="KAK3537207.1"/>
    <property type="molecule type" value="Genomic_DNA"/>
</dbReference>
<evidence type="ECO:0000256" key="6">
    <source>
        <dbReference type="PROSITE-ProRule" id="PRU01371"/>
    </source>
</evidence>
<evidence type="ECO:0000256" key="7">
    <source>
        <dbReference type="SAM" id="Coils"/>
    </source>
</evidence>
<feature type="domain" description="C2HC/C3H-type" evidence="9">
    <location>
        <begin position="559"/>
        <end position="588"/>
    </location>
</feature>
<dbReference type="GO" id="GO:0008270">
    <property type="term" value="F:zinc ion binding"/>
    <property type="evidence" value="ECO:0007669"/>
    <property type="project" value="UniProtKB-KW"/>
</dbReference>
<feature type="region of interest" description="Disordered" evidence="8">
    <location>
        <begin position="247"/>
        <end position="303"/>
    </location>
</feature>
<name>A0AAE0V4L4_9TELE</name>
<gene>
    <name evidence="10" type="ORF">QTP70_002613</name>
</gene>
<evidence type="ECO:0000313" key="10">
    <source>
        <dbReference type="EMBL" id="KAK3537207.1"/>
    </source>
</evidence>
<feature type="region of interest" description="Disordered" evidence="8">
    <location>
        <begin position="1"/>
        <end position="24"/>
    </location>
</feature>
<feature type="region of interest" description="Disordered" evidence="8">
    <location>
        <begin position="572"/>
        <end position="596"/>
    </location>
</feature>
<dbReference type="InterPro" id="IPR026104">
    <property type="entry name" value="ZNF_C2HC_dom_1C"/>
</dbReference>
<comment type="similarity">
    <text evidence="1">Belongs to the ZC2HC1 family.</text>
</comment>
<dbReference type="PANTHER" id="PTHR14649:SF1">
    <property type="entry name" value="ZINC FINGER C2HC DOMAIN-CONTAINING PROTEIN 1C"/>
    <property type="match status" value="1"/>
</dbReference>
<evidence type="ECO:0000259" key="9">
    <source>
        <dbReference type="PROSITE" id="PS52027"/>
    </source>
</evidence>
<feature type="domain" description="C2HC/C3H-type" evidence="9">
    <location>
        <begin position="462"/>
        <end position="491"/>
    </location>
</feature>
<dbReference type="PROSITE" id="PS52027">
    <property type="entry name" value="ZF_C2HC_C3H"/>
    <property type="match status" value="2"/>
</dbReference>
<keyword evidence="4" id="KW-0862">Zinc</keyword>
<feature type="compositionally biased region" description="Basic residues" evidence="8">
    <location>
        <begin position="56"/>
        <end position="65"/>
    </location>
</feature>
<feature type="compositionally biased region" description="Basic and acidic residues" evidence="8">
    <location>
        <begin position="260"/>
        <end position="295"/>
    </location>
</feature>
<dbReference type="AlphaFoldDB" id="A0AAE0V4L4"/>
<dbReference type="PANTHER" id="PTHR14649">
    <property type="entry name" value="ZINC FINGER C2HC DOMAIN-CONTAINING PROTEIN 1C"/>
    <property type="match status" value="1"/>
</dbReference>
<evidence type="ECO:0000256" key="8">
    <source>
        <dbReference type="SAM" id="MobiDB-lite"/>
    </source>
</evidence>
<proteinExistence type="inferred from homology"/>
<dbReference type="Gene3D" id="3.30.160.60">
    <property type="entry name" value="Classic Zinc Finger"/>
    <property type="match status" value="1"/>
</dbReference>
<protein>
    <recommendedName>
        <fullName evidence="9">C2HC/C3H-type domain-containing protein</fullName>
    </recommendedName>
</protein>
<keyword evidence="2" id="KW-0479">Metal-binding</keyword>
<keyword evidence="3 6" id="KW-0863">Zinc-finger</keyword>
<evidence type="ECO:0000256" key="2">
    <source>
        <dbReference type="ARBA" id="ARBA00022723"/>
    </source>
</evidence>